<dbReference type="Pfam" id="PF14111">
    <property type="entry name" value="DUF4283"/>
    <property type="match status" value="1"/>
</dbReference>
<dbReference type="AlphaFoldDB" id="A0A9D3W0Q1"/>
<evidence type="ECO:0000313" key="2">
    <source>
        <dbReference type="EMBL" id="KAH1106856.1"/>
    </source>
</evidence>
<protein>
    <recommendedName>
        <fullName evidence="1">DUF4283 domain-containing protein</fullName>
    </recommendedName>
</protein>
<reference evidence="2 3" key="1">
    <citation type="journal article" date="2021" name="Plant Biotechnol. J.">
        <title>Multi-omics assisted identification of the key and species-specific regulatory components of drought-tolerant mechanisms in Gossypium stocksii.</title>
        <authorList>
            <person name="Yu D."/>
            <person name="Ke L."/>
            <person name="Zhang D."/>
            <person name="Wu Y."/>
            <person name="Sun Y."/>
            <person name="Mei J."/>
            <person name="Sun J."/>
            <person name="Sun Y."/>
        </authorList>
    </citation>
    <scope>NUCLEOTIDE SEQUENCE [LARGE SCALE GENOMIC DNA]</scope>
    <source>
        <strain evidence="3">cv. E1</strain>
        <tissue evidence="2">Leaf</tissue>
    </source>
</reference>
<proteinExistence type="predicted"/>
<accession>A0A9D3W0Q1</accession>
<gene>
    <name evidence="2" type="ORF">J1N35_010624</name>
</gene>
<dbReference type="OrthoDB" id="999237at2759"/>
<dbReference type="Proteomes" id="UP000828251">
    <property type="component" value="Unassembled WGS sequence"/>
</dbReference>
<dbReference type="InterPro" id="IPR025558">
    <property type="entry name" value="DUF4283"/>
</dbReference>
<dbReference type="InterPro" id="IPR040256">
    <property type="entry name" value="At4g02000-like"/>
</dbReference>
<dbReference type="PANTHER" id="PTHR31286:SF153">
    <property type="entry name" value="DUF4283 DOMAIN PROTEIN"/>
    <property type="match status" value="1"/>
</dbReference>
<sequence>MDRRRVQISDLEEKCYLFKFFHEADIVQVENGALWNFNNHLLIIHWLKEDEDPMQIPLVFANFWVQVHDLPSGSFLKVVARQFGNFIGKFIEYDT</sequence>
<name>A0A9D3W0Q1_9ROSI</name>
<evidence type="ECO:0000313" key="3">
    <source>
        <dbReference type="Proteomes" id="UP000828251"/>
    </source>
</evidence>
<feature type="domain" description="DUF4283" evidence="1">
    <location>
        <begin position="4"/>
        <end position="55"/>
    </location>
</feature>
<comment type="caution">
    <text evidence="2">The sequence shown here is derived from an EMBL/GenBank/DDBJ whole genome shotgun (WGS) entry which is preliminary data.</text>
</comment>
<keyword evidence="3" id="KW-1185">Reference proteome</keyword>
<dbReference type="PANTHER" id="PTHR31286">
    <property type="entry name" value="GLYCINE-RICH CELL WALL STRUCTURAL PROTEIN 1.8-LIKE"/>
    <property type="match status" value="1"/>
</dbReference>
<organism evidence="2 3">
    <name type="scientific">Gossypium stocksii</name>
    <dbReference type="NCBI Taxonomy" id="47602"/>
    <lineage>
        <taxon>Eukaryota</taxon>
        <taxon>Viridiplantae</taxon>
        <taxon>Streptophyta</taxon>
        <taxon>Embryophyta</taxon>
        <taxon>Tracheophyta</taxon>
        <taxon>Spermatophyta</taxon>
        <taxon>Magnoliopsida</taxon>
        <taxon>eudicotyledons</taxon>
        <taxon>Gunneridae</taxon>
        <taxon>Pentapetalae</taxon>
        <taxon>rosids</taxon>
        <taxon>malvids</taxon>
        <taxon>Malvales</taxon>
        <taxon>Malvaceae</taxon>
        <taxon>Malvoideae</taxon>
        <taxon>Gossypium</taxon>
    </lineage>
</organism>
<evidence type="ECO:0000259" key="1">
    <source>
        <dbReference type="Pfam" id="PF14111"/>
    </source>
</evidence>
<dbReference type="EMBL" id="JAIQCV010000004">
    <property type="protein sequence ID" value="KAH1106856.1"/>
    <property type="molecule type" value="Genomic_DNA"/>
</dbReference>